<feature type="region of interest" description="Disordered" evidence="1">
    <location>
        <begin position="874"/>
        <end position="894"/>
    </location>
</feature>
<sequence length="894" mass="96746">MTTPAEPEPAEPGRSFEVVEGPYLVSRINPYPFRQLRGGDPTASLLRTLAELERDREDLREPLLEALHQAAPELGEPRGAALAAKRAVFNGRPPRADLHDHPITRKVPLLGAWTANWHEAQAAAALVDAGHEAGLSAERAILAAWARDPAVDRSTALSSPDLHRAVAARAATDEPPNKRMRKAEAALVRYFSRSTVKVSPYSMYTAVHFAPLEELDAEGLTGADRTLRLTSRAELRRLLPRQAARALAADPQARLGLEWVLTGGARREVTDRGERLVVRRRRWAPPSPGLRAEAFGEEEVRLPLTGSWDRLVTVLEKRAAAPVRLDGLRDAVAADLGCGPERALGVLDQLIGVGVLVPWSPVPEQSPDFSRHWHRLASAMPGEAAARVAAAFGETERTLSGFAGSDGAGRASGVLRLQQVWSKAVGVPGSATSPVVEDCLVSRGLPVTRGQTRGWSADLGRLMPLLFALDDQRVLSGALEQVFVGRYGRGGRCSDLEGFAQHARAAFPMTQALMGGDPAALAGADEELTRLLAARRRAVDHLVELGRSGGEHAEVDPGVVDEVAAMLPDREFTARRSFAVFGQVVPGQSGESGLVVNHLYGGRARYFSRFLNQMPGEFRERVAEHVRRLGPAGADTVHMRSALGFNANLSPALAAEELALRDEPTLLPGPAARDLTLVHTPHGLRLVREEGREIDPVYTGFLVPHALPYDEMLVAMVADSPFFSFGDLAIDLHERWTGQGYRGAAPRIGFGSLTLFRRRWGMDAAEFTAGPEESSADLYRRLNVARERRGIPEQVFVRPLQGARLGPLERAMAPKPQHVDFLSRLHTGTAAKRLAHLGPTLLVEEMLPGPDHHRVRSPAGSHAGELFLELSTVPRAPAGATSSPASPIPQSKRG</sequence>
<dbReference type="InterPro" id="IPR006827">
    <property type="entry name" value="Lant_deHydtase_N"/>
</dbReference>
<dbReference type="Pfam" id="PF04738">
    <property type="entry name" value="Lant_dehydr_N"/>
    <property type="match status" value="1"/>
</dbReference>
<keyword evidence="4" id="KW-1185">Reference proteome</keyword>
<accession>A0A840W971</accession>
<dbReference type="AlphaFoldDB" id="A0A840W971"/>
<evidence type="ECO:0000259" key="2">
    <source>
        <dbReference type="Pfam" id="PF04738"/>
    </source>
</evidence>
<organism evidence="3 4">
    <name type="scientific">Nocardiopsis metallicus</name>
    <dbReference type="NCBI Taxonomy" id="179819"/>
    <lineage>
        <taxon>Bacteria</taxon>
        <taxon>Bacillati</taxon>
        <taxon>Actinomycetota</taxon>
        <taxon>Actinomycetes</taxon>
        <taxon>Streptosporangiales</taxon>
        <taxon>Nocardiopsidaceae</taxon>
        <taxon>Nocardiopsis</taxon>
    </lineage>
</organism>
<name>A0A840W971_9ACTN</name>
<protein>
    <recommendedName>
        <fullName evidence="2">Lantibiotic dehydratase N-terminal domain-containing protein</fullName>
    </recommendedName>
</protein>
<dbReference type="RefSeq" id="WP_221318905.1">
    <property type="nucleotide sequence ID" value="NZ_BAAAKM010000055.1"/>
</dbReference>
<feature type="domain" description="Lantibiotic dehydratase N-terminal" evidence="2">
    <location>
        <begin position="147"/>
        <end position="404"/>
    </location>
</feature>
<proteinExistence type="predicted"/>
<reference evidence="3 4" key="1">
    <citation type="submission" date="2020-08" db="EMBL/GenBank/DDBJ databases">
        <title>Sequencing the genomes of 1000 actinobacteria strains.</title>
        <authorList>
            <person name="Klenk H.-P."/>
        </authorList>
    </citation>
    <scope>NUCLEOTIDE SEQUENCE [LARGE SCALE GENOMIC DNA]</scope>
    <source>
        <strain evidence="3 4">DSM 44598</strain>
    </source>
</reference>
<evidence type="ECO:0000313" key="4">
    <source>
        <dbReference type="Proteomes" id="UP000579647"/>
    </source>
</evidence>
<gene>
    <name evidence="3" type="ORF">HNR07_004696</name>
</gene>
<dbReference type="Proteomes" id="UP000579647">
    <property type="component" value="Unassembled WGS sequence"/>
</dbReference>
<evidence type="ECO:0000313" key="3">
    <source>
        <dbReference type="EMBL" id="MBB5493559.1"/>
    </source>
</evidence>
<comment type="caution">
    <text evidence="3">The sequence shown here is derived from an EMBL/GenBank/DDBJ whole genome shotgun (WGS) entry which is preliminary data.</text>
</comment>
<evidence type="ECO:0000256" key="1">
    <source>
        <dbReference type="SAM" id="MobiDB-lite"/>
    </source>
</evidence>
<dbReference type="EMBL" id="JACHDO010000001">
    <property type="protein sequence ID" value="MBB5493559.1"/>
    <property type="molecule type" value="Genomic_DNA"/>
</dbReference>